<keyword evidence="2" id="KW-1185">Reference proteome</keyword>
<proteinExistence type="predicted"/>
<dbReference type="Proteomes" id="UP000324222">
    <property type="component" value="Unassembled WGS sequence"/>
</dbReference>
<dbReference type="EMBL" id="VSRR010000462">
    <property type="protein sequence ID" value="MPC15890.1"/>
    <property type="molecule type" value="Genomic_DNA"/>
</dbReference>
<reference evidence="1 2" key="1">
    <citation type="submission" date="2019-05" db="EMBL/GenBank/DDBJ databases">
        <title>Another draft genome of Portunus trituberculatus and its Hox gene families provides insights of decapod evolution.</title>
        <authorList>
            <person name="Jeong J.-H."/>
            <person name="Song I."/>
            <person name="Kim S."/>
            <person name="Choi T."/>
            <person name="Kim D."/>
            <person name="Ryu S."/>
            <person name="Kim W."/>
        </authorList>
    </citation>
    <scope>NUCLEOTIDE SEQUENCE [LARGE SCALE GENOMIC DNA]</scope>
    <source>
        <tissue evidence="1">Muscle</tissue>
    </source>
</reference>
<accession>A0A5B7D2I3</accession>
<gene>
    <name evidence="1" type="ORF">E2C01_008694</name>
</gene>
<evidence type="ECO:0000313" key="1">
    <source>
        <dbReference type="EMBL" id="MPC15890.1"/>
    </source>
</evidence>
<organism evidence="1 2">
    <name type="scientific">Portunus trituberculatus</name>
    <name type="common">Swimming crab</name>
    <name type="synonym">Neptunus trituberculatus</name>
    <dbReference type="NCBI Taxonomy" id="210409"/>
    <lineage>
        <taxon>Eukaryota</taxon>
        <taxon>Metazoa</taxon>
        <taxon>Ecdysozoa</taxon>
        <taxon>Arthropoda</taxon>
        <taxon>Crustacea</taxon>
        <taxon>Multicrustacea</taxon>
        <taxon>Malacostraca</taxon>
        <taxon>Eumalacostraca</taxon>
        <taxon>Eucarida</taxon>
        <taxon>Decapoda</taxon>
        <taxon>Pleocyemata</taxon>
        <taxon>Brachyura</taxon>
        <taxon>Eubrachyura</taxon>
        <taxon>Portunoidea</taxon>
        <taxon>Portunidae</taxon>
        <taxon>Portuninae</taxon>
        <taxon>Portunus</taxon>
    </lineage>
</organism>
<name>A0A5B7D2I3_PORTR</name>
<evidence type="ECO:0000313" key="2">
    <source>
        <dbReference type="Proteomes" id="UP000324222"/>
    </source>
</evidence>
<dbReference type="AlphaFoldDB" id="A0A5B7D2I3"/>
<comment type="caution">
    <text evidence="1">The sequence shown here is derived from an EMBL/GenBank/DDBJ whole genome shotgun (WGS) entry which is preliminary data.</text>
</comment>
<sequence length="75" mass="8582">MQLPLHNLTGTHNHHTPQIYVVVRCHTYHQSALILTDNNSRSSQRVTSLTHTTPFILPQEARQDEYTACNCQPSK</sequence>
<protein>
    <submittedName>
        <fullName evidence="1">Uncharacterized protein</fullName>
    </submittedName>
</protein>